<comment type="caution">
    <text evidence="6">The sequence shown here is derived from an EMBL/GenBank/DDBJ whole genome shotgun (WGS) entry which is preliminary data.</text>
</comment>
<dbReference type="Pfam" id="PF02365">
    <property type="entry name" value="NAM"/>
    <property type="match status" value="1"/>
</dbReference>
<evidence type="ECO:0000256" key="3">
    <source>
        <dbReference type="ARBA" id="ARBA00023163"/>
    </source>
</evidence>
<dbReference type="AlphaFoldDB" id="A0ABC8TJV8"/>
<evidence type="ECO:0000313" key="7">
    <source>
        <dbReference type="EMBL" id="CAK9174911.1"/>
    </source>
</evidence>
<accession>A0ABC8TJV8</accession>
<dbReference type="InterPro" id="IPR003441">
    <property type="entry name" value="NAC-dom"/>
</dbReference>
<name>A0ABC8TJV8_9AQUA</name>
<dbReference type="EMBL" id="CAUOFW020006491">
    <property type="protein sequence ID" value="CAK9174911.1"/>
    <property type="molecule type" value="Genomic_DNA"/>
</dbReference>
<keyword evidence="2" id="KW-0238">DNA-binding</keyword>
<dbReference type="SUPFAM" id="SSF101941">
    <property type="entry name" value="NAC domain"/>
    <property type="match status" value="1"/>
</dbReference>
<evidence type="ECO:0000259" key="5">
    <source>
        <dbReference type="PROSITE" id="PS51005"/>
    </source>
</evidence>
<dbReference type="Gene3D" id="2.170.150.80">
    <property type="entry name" value="NAC domain"/>
    <property type="match status" value="1"/>
</dbReference>
<keyword evidence="1" id="KW-0805">Transcription regulation</keyword>
<dbReference type="EMBL" id="CAUOFW020004880">
    <property type="protein sequence ID" value="CAK9167623.1"/>
    <property type="molecule type" value="Genomic_DNA"/>
</dbReference>
<protein>
    <recommendedName>
        <fullName evidence="5">NAC domain-containing protein</fullName>
    </recommendedName>
</protein>
<keyword evidence="3" id="KW-0804">Transcription</keyword>
<dbReference type="PANTHER" id="PTHR31744">
    <property type="entry name" value="PROTEIN CUP-SHAPED COTYLEDON 2-RELATED"/>
    <property type="match status" value="1"/>
</dbReference>
<reference evidence="6 8" key="1">
    <citation type="submission" date="2024-02" db="EMBL/GenBank/DDBJ databases">
        <authorList>
            <person name="Vignale AGUSTIN F."/>
            <person name="Sosa J E."/>
            <person name="Modenutti C."/>
        </authorList>
    </citation>
    <scope>NUCLEOTIDE SEQUENCE [LARGE SCALE GENOMIC DNA]</scope>
</reference>
<organism evidence="6 8">
    <name type="scientific">Ilex paraguariensis</name>
    <name type="common">yerba mate</name>
    <dbReference type="NCBI Taxonomy" id="185542"/>
    <lineage>
        <taxon>Eukaryota</taxon>
        <taxon>Viridiplantae</taxon>
        <taxon>Streptophyta</taxon>
        <taxon>Embryophyta</taxon>
        <taxon>Tracheophyta</taxon>
        <taxon>Spermatophyta</taxon>
        <taxon>Magnoliopsida</taxon>
        <taxon>eudicotyledons</taxon>
        <taxon>Gunneridae</taxon>
        <taxon>Pentapetalae</taxon>
        <taxon>asterids</taxon>
        <taxon>campanulids</taxon>
        <taxon>Aquifoliales</taxon>
        <taxon>Aquifoliaceae</taxon>
        <taxon>Ilex</taxon>
    </lineage>
</organism>
<feature type="domain" description="NAC" evidence="5">
    <location>
        <begin position="1"/>
        <end position="122"/>
    </location>
</feature>
<evidence type="ECO:0000313" key="6">
    <source>
        <dbReference type="EMBL" id="CAK9167623.1"/>
    </source>
</evidence>
<keyword evidence="4" id="KW-0539">Nucleus</keyword>
<gene>
    <name evidence="6" type="ORF">ILEXP_LOCUS36904</name>
    <name evidence="7" type="ORF">ILEXP_LOCUS44690</name>
</gene>
<keyword evidence="8" id="KW-1185">Reference proteome</keyword>
<dbReference type="PROSITE" id="PS51005">
    <property type="entry name" value="NAC"/>
    <property type="match status" value="1"/>
</dbReference>
<dbReference type="GO" id="GO:0003677">
    <property type="term" value="F:DNA binding"/>
    <property type="evidence" value="ECO:0007669"/>
    <property type="project" value="UniProtKB-KW"/>
</dbReference>
<evidence type="ECO:0000256" key="2">
    <source>
        <dbReference type="ARBA" id="ARBA00023125"/>
    </source>
</evidence>
<dbReference type="Proteomes" id="UP001642360">
    <property type="component" value="Unassembled WGS sequence"/>
</dbReference>
<evidence type="ECO:0000256" key="4">
    <source>
        <dbReference type="ARBA" id="ARBA00023242"/>
    </source>
</evidence>
<dbReference type="InterPro" id="IPR036093">
    <property type="entry name" value="NAC_dom_sf"/>
</dbReference>
<dbReference type="PANTHER" id="PTHR31744:SF220">
    <property type="entry name" value="LOW QUALITY PROTEIN: NAC DOMAIN-CONTAINING PROTEIN 90-LIKE"/>
    <property type="match status" value="1"/>
</dbReference>
<evidence type="ECO:0000313" key="8">
    <source>
        <dbReference type="Proteomes" id="UP001642360"/>
    </source>
</evidence>
<proteinExistence type="predicted"/>
<sequence length="205" mass="23258">MKANSPTFVLVPEFAGELCQGDTEQWFFFVPPQEREAHGGKPNRLTTTGYWKVAGSPGYVYSYNRIIGVKRIMVFYTGRAPGGRKTEWKMNEYKAIAGEASSSASATPMLRQEFSLCRVYLKSIILRIFDKRRSKVTADKAIVHQSHQLNKASTSHQNPLMMVIRTSSPENKSTGDDVNPSQVVENDIMNLDVPLDNDFLWDWEF</sequence>
<evidence type="ECO:0000256" key="1">
    <source>
        <dbReference type="ARBA" id="ARBA00023015"/>
    </source>
</evidence>